<dbReference type="InterPro" id="IPR032305">
    <property type="entry name" value="GTP-bd_M"/>
</dbReference>
<dbReference type="InterPro" id="IPR006073">
    <property type="entry name" value="GTP-bd"/>
</dbReference>
<dbReference type="InterPro" id="IPR045498">
    <property type="entry name" value="HflX_C"/>
</dbReference>
<dbReference type="GO" id="GO:0005525">
    <property type="term" value="F:GTP binding"/>
    <property type="evidence" value="ECO:0007669"/>
    <property type="project" value="UniProtKB-UniRule"/>
</dbReference>
<comment type="caution">
    <text evidence="11">The sequence shown here is derived from an EMBL/GenBank/DDBJ whole genome shotgun (WGS) entry which is preliminary data.</text>
</comment>
<evidence type="ECO:0000256" key="2">
    <source>
        <dbReference type="ARBA" id="ARBA00022723"/>
    </source>
</evidence>
<evidence type="ECO:0000256" key="7">
    <source>
        <dbReference type="PIRSR" id="PIRSR006809-1"/>
    </source>
</evidence>
<comment type="subunit">
    <text evidence="6">Monomer. Associates with the 50S ribosomal subunit.</text>
</comment>
<dbReference type="Pfam" id="PF16360">
    <property type="entry name" value="GTP-bdg_M"/>
    <property type="match status" value="1"/>
</dbReference>
<feature type="binding site" evidence="8">
    <location>
        <position position="266"/>
    </location>
    <ligand>
        <name>Mg(2+)</name>
        <dbReference type="ChEBI" id="CHEBI:18420"/>
    </ligand>
</feature>
<gene>
    <name evidence="6 11" type="primary">hflX</name>
    <name evidence="11" type="ORF">GIW81_01720</name>
</gene>
<comment type="similarity">
    <text evidence="6">Belongs to the TRAFAC class OBG-HflX-like GTPase superfamily. HflX GTPase family.</text>
</comment>
<dbReference type="PANTHER" id="PTHR10229">
    <property type="entry name" value="GTP-BINDING PROTEIN HFLX"/>
    <property type="match status" value="1"/>
</dbReference>
<keyword evidence="12" id="KW-1185">Reference proteome</keyword>
<evidence type="ECO:0000256" key="9">
    <source>
        <dbReference type="SAM" id="MobiDB-lite"/>
    </source>
</evidence>
<dbReference type="CDD" id="cd01878">
    <property type="entry name" value="HflX"/>
    <property type="match status" value="1"/>
</dbReference>
<dbReference type="Gene3D" id="3.40.50.300">
    <property type="entry name" value="P-loop containing nucleotide triphosphate hydrolases"/>
    <property type="match status" value="1"/>
</dbReference>
<evidence type="ECO:0000256" key="5">
    <source>
        <dbReference type="ARBA" id="ARBA00023134"/>
    </source>
</evidence>
<dbReference type="Pfam" id="PF01926">
    <property type="entry name" value="MMR_HSR1"/>
    <property type="match status" value="1"/>
</dbReference>
<evidence type="ECO:0000313" key="11">
    <source>
        <dbReference type="EMBL" id="MTD93047.1"/>
    </source>
</evidence>
<evidence type="ECO:0000259" key="10">
    <source>
        <dbReference type="PROSITE" id="PS51705"/>
    </source>
</evidence>
<dbReference type="GO" id="GO:0003924">
    <property type="term" value="F:GTPase activity"/>
    <property type="evidence" value="ECO:0007669"/>
    <property type="project" value="UniProtKB-UniRule"/>
</dbReference>
<evidence type="ECO:0000256" key="3">
    <source>
        <dbReference type="ARBA" id="ARBA00022741"/>
    </source>
</evidence>
<dbReference type="InterPro" id="IPR016496">
    <property type="entry name" value="GTPase_HflX"/>
</dbReference>
<feature type="region of interest" description="Disordered" evidence="9">
    <location>
        <begin position="33"/>
        <end position="59"/>
    </location>
</feature>
<dbReference type="PANTHER" id="PTHR10229:SF0">
    <property type="entry name" value="GTP-BINDING PROTEIN 6-RELATED"/>
    <property type="match status" value="1"/>
</dbReference>
<dbReference type="Gene3D" id="3.40.50.11060">
    <property type="entry name" value="GTPase HflX, N-terminal domain"/>
    <property type="match status" value="1"/>
</dbReference>
<keyword evidence="4 8" id="KW-0460">Magnesium</keyword>
<protein>
    <recommendedName>
        <fullName evidence="6">GTPase HflX</fullName>
    </recommendedName>
    <alternativeName>
        <fullName evidence="6">GTP-binding protein HflX</fullName>
    </alternativeName>
</protein>
<organism evidence="11 12">
    <name type="scientific">Hyphomicrobium album</name>
    <dbReference type="NCBI Taxonomy" id="2665159"/>
    <lineage>
        <taxon>Bacteria</taxon>
        <taxon>Pseudomonadati</taxon>
        <taxon>Pseudomonadota</taxon>
        <taxon>Alphaproteobacteria</taxon>
        <taxon>Hyphomicrobiales</taxon>
        <taxon>Hyphomicrobiaceae</taxon>
        <taxon>Hyphomicrobium</taxon>
    </lineage>
</organism>
<dbReference type="InterPro" id="IPR030394">
    <property type="entry name" value="G_HFLX_dom"/>
</dbReference>
<feature type="binding site" evidence="7">
    <location>
        <begin position="286"/>
        <end position="289"/>
    </location>
    <ligand>
        <name>GTP</name>
        <dbReference type="ChEBI" id="CHEBI:37565"/>
    </ligand>
</feature>
<dbReference type="Pfam" id="PF13167">
    <property type="entry name" value="GTP-bdg_N"/>
    <property type="match status" value="1"/>
</dbReference>
<dbReference type="SUPFAM" id="SSF52540">
    <property type="entry name" value="P-loop containing nucleoside triphosphate hydrolases"/>
    <property type="match status" value="1"/>
</dbReference>
<dbReference type="Proteomes" id="UP000440694">
    <property type="component" value="Unassembled WGS sequence"/>
</dbReference>
<comment type="subcellular location">
    <subcellularLocation>
        <location evidence="6">Cytoplasm</location>
    </subcellularLocation>
    <text evidence="6">May associate with membranes.</text>
</comment>
<dbReference type="InterPro" id="IPR042108">
    <property type="entry name" value="GTPase_HflX_N_sf"/>
</dbReference>
<keyword evidence="5 6" id="KW-0342">GTP-binding</keyword>
<sequence>MDERVDIAEELEDGERRASGARALVLVPDLKRAARKGGEQSGGQSSGKARTAPLHSPRDRLQEASGLAEAIDLYVIDSMLVPVATPRPATLFGTGKVESLKALIAAHEIELVIIDHPVSPIQQRNLERAWNTKVLDRTGLILEIFGRRARTKEGRLQVELAHLSYQKSRLVRTWTHLERQRGGYGFLGGPGEAQIELDRRMIDERIIAIRKDLEVVVRTRELHRQGRRRVPYPVVAIVGYTNAGKSTLFNRITGADVFAKHQLFATLDPTMREVRLKSGRRIILSDTVGFISDLPTMLVAAFRATLEEVIEADLILHVRDIAHLETDSQARDVEAVLTDLGIDTLAAEAPILEVWNKIDLLSAVTSEAAVSAARFADRPPALVSAATGEGIDGLLADIDKRLGRGDAVVELVIPAHEGRLLNWLYEEAEVLAREALDNGETRARVRVAAEKKERLLVQARRAGAALSLE</sequence>
<feature type="domain" description="Hflx-type G" evidence="10">
    <location>
        <begin position="233"/>
        <end position="406"/>
    </location>
</feature>
<dbReference type="InterPro" id="IPR027417">
    <property type="entry name" value="P-loop_NTPase"/>
</dbReference>
<keyword evidence="2 8" id="KW-0479">Metal-binding</keyword>
<feature type="binding site" evidence="7">
    <location>
        <begin position="356"/>
        <end position="359"/>
    </location>
    <ligand>
        <name>GTP</name>
        <dbReference type="ChEBI" id="CHEBI:37565"/>
    </ligand>
</feature>
<evidence type="ECO:0000256" key="1">
    <source>
        <dbReference type="ARBA" id="ARBA00022490"/>
    </source>
</evidence>
<dbReference type="EMBL" id="WMBQ01000001">
    <property type="protein sequence ID" value="MTD93047.1"/>
    <property type="molecule type" value="Genomic_DNA"/>
</dbReference>
<comment type="cofactor">
    <cofactor evidence="8">
        <name>Mg(2+)</name>
        <dbReference type="ChEBI" id="CHEBI:18420"/>
    </cofactor>
</comment>
<accession>A0A6I3KH82</accession>
<evidence type="ECO:0000256" key="6">
    <source>
        <dbReference type="HAMAP-Rule" id="MF_00900"/>
    </source>
</evidence>
<name>A0A6I3KH82_9HYPH</name>
<reference evidence="11 12" key="1">
    <citation type="submission" date="2019-11" db="EMBL/GenBank/DDBJ databases">
        <title>Identification of a novel strain.</title>
        <authorList>
            <person name="Xu Q."/>
            <person name="Wang G."/>
        </authorList>
    </citation>
    <scope>NUCLEOTIDE SEQUENCE [LARGE SCALE GENOMIC DNA]</scope>
    <source>
        <strain evidence="12">xq</strain>
    </source>
</reference>
<dbReference type="InterPro" id="IPR025121">
    <property type="entry name" value="GTPase_HflX_N"/>
</dbReference>
<dbReference type="GO" id="GO:0043022">
    <property type="term" value="F:ribosome binding"/>
    <property type="evidence" value="ECO:0007669"/>
    <property type="project" value="TreeGrafter"/>
</dbReference>
<dbReference type="Gene3D" id="6.10.250.2860">
    <property type="match status" value="1"/>
</dbReference>
<feature type="binding site" evidence="7">
    <location>
        <begin position="264"/>
        <end position="268"/>
    </location>
    <ligand>
        <name>GTP</name>
        <dbReference type="ChEBI" id="CHEBI:37565"/>
    </ligand>
</feature>
<dbReference type="Pfam" id="PF19275">
    <property type="entry name" value="HflX_C"/>
    <property type="match status" value="1"/>
</dbReference>
<dbReference type="PRINTS" id="PR00326">
    <property type="entry name" value="GTP1OBG"/>
</dbReference>
<evidence type="ECO:0000256" key="4">
    <source>
        <dbReference type="ARBA" id="ARBA00022842"/>
    </source>
</evidence>
<dbReference type="NCBIfam" id="TIGR03156">
    <property type="entry name" value="GTP_HflX"/>
    <property type="match status" value="1"/>
</dbReference>
<keyword evidence="3 6" id="KW-0547">Nucleotide-binding</keyword>
<feature type="binding site" evidence="8">
    <location>
        <position position="246"/>
    </location>
    <ligand>
        <name>Mg(2+)</name>
        <dbReference type="ChEBI" id="CHEBI:18420"/>
    </ligand>
</feature>
<dbReference type="FunFam" id="3.40.50.11060:FF:000001">
    <property type="entry name" value="GTPase HflX"/>
    <property type="match status" value="1"/>
</dbReference>
<evidence type="ECO:0000313" key="12">
    <source>
        <dbReference type="Proteomes" id="UP000440694"/>
    </source>
</evidence>
<proteinExistence type="inferred from homology"/>
<dbReference type="HAMAP" id="MF_00900">
    <property type="entry name" value="GTPase_HflX"/>
    <property type="match status" value="1"/>
</dbReference>
<dbReference type="PROSITE" id="PS51705">
    <property type="entry name" value="G_HFLX"/>
    <property type="match status" value="1"/>
</dbReference>
<dbReference type="PIRSF" id="PIRSF006809">
    <property type="entry name" value="GTP-binding_hflX_prd"/>
    <property type="match status" value="1"/>
</dbReference>
<comment type="function">
    <text evidence="6">GTPase that associates with the 50S ribosomal subunit and may have a role during protein synthesis or ribosome biogenesis.</text>
</comment>
<dbReference type="AlphaFoldDB" id="A0A6I3KH82"/>
<keyword evidence="1 6" id="KW-0963">Cytoplasm</keyword>
<dbReference type="GO" id="GO:0005737">
    <property type="term" value="C:cytoplasm"/>
    <property type="evidence" value="ECO:0007669"/>
    <property type="project" value="UniProtKB-SubCell"/>
</dbReference>
<feature type="binding site" evidence="7">
    <location>
        <begin position="239"/>
        <end position="246"/>
    </location>
    <ligand>
        <name>GTP</name>
        <dbReference type="ChEBI" id="CHEBI:37565"/>
    </ligand>
</feature>
<dbReference type="GO" id="GO:0046872">
    <property type="term" value="F:metal ion binding"/>
    <property type="evidence" value="ECO:0007669"/>
    <property type="project" value="UniProtKB-KW"/>
</dbReference>
<evidence type="ECO:0000256" key="8">
    <source>
        <dbReference type="PIRSR" id="PIRSR006809-2"/>
    </source>
</evidence>